<dbReference type="AlphaFoldDB" id="A0A9D1NQ44"/>
<evidence type="ECO:0000256" key="6">
    <source>
        <dbReference type="HAMAP-Rule" id="MF_00074"/>
    </source>
</evidence>
<evidence type="ECO:0000256" key="1">
    <source>
        <dbReference type="ARBA" id="ARBA00022490"/>
    </source>
</evidence>
<comment type="similarity">
    <text evidence="6">Belongs to the methyltransferase superfamily. RNA methyltransferase RsmG family.</text>
</comment>
<evidence type="ECO:0000313" key="8">
    <source>
        <dbReference type="Proteomes" id="UP000823960"/>
    </source>
</evidence>
<comment type="subcellular location">
    <subcellularLocation>
        <location evidence="6">Cytoplasm</location>
    </subcellularLocation>
</comment>
<evidence type="ECO:0000313" key="7">
    <source>
        <dbReference type="EMBL" id="HIV10756.1"/>
    </source>
</evidence>
<dbReference type="EMBL" id="DVOL01000045">
    <property type="protein sequence ID" value="HIV10756.1"/>
    <property type="molecule type" value="Genomic_DNA"/>
</dbReference>
<proteinExistence type="inferred from homology"/>
<sequence length="240" mass="26351">MSTGQPIDLKRLEGRLLSLGITLTEAKLDMLYRYAGLLCEYNERLNLTAITDPEGIEEKHFIDSILPLKLFEIPKHASVIDIGTGAGFPGIPWKIAREDIDLCLFDSLRKRLDFFLAVLGSLGLEARLVHGRAEDFGKKELRESFDIAVARAVAGLPVLSEYCLPFVKPGGVLAALKGPDIGLELDSAKNAIKTLGGIVEDIKEYSLPSGDKRTLVVIKKASKTPPGYPRPRSRMLKNPL</sequence>
<keyword evidence="2 6" id="KW-0698">rRNA processing</keyword>
<comment type="caution">
    <text evidence="7">The sequence shown here is derived from an EMBL/GenBank/DDBJ whole genome shotgun (WGS) entry which is preliminary data.</text>
</comment>
<dbReference type="GO" id="GO:0070043">
    <property type="term" value="F:rRNA (guanine-N7-)-methyltransferase activity"/>
    <property type="evidence" value="ECO:0007669"/>
    <property type="project" value="UniProtKB-UniRule"/>
</dbReference>
<evidence type="ECO:0000256" key="5">
    <source>
        <dbReference type="ARBA" id="ARBA00022691"/>
    </source>
</evidence>
<feature type="binding site" evidence="6">
    <location>
        <position position="83"/>
    </location>
    <ligand>
        <name>S-adenosyl-L-methionine</name>
        <dbReference type="ChEBI" id="CHEBI:59789"/>
    </ligand>
</feature>
<dbReference type="FunFam" id="3.40.50.150:FF:000041">
    <property type="entry name" value="Ribosomal RNA small subunit methyltransferase G"/>
    <property type="match status" value="1"/>
</dbReference>
<dbReference type="Gene3D" id="3.40.50.150">
    <property type="entry name" value="Vaccinia Virus protein VP39"/>
    <property type="match status" value="1"/>
</dbReference>
<keyword evidence="3 6" id="KW-0489">Methyltransferase</keyword>
<evidence type="ECO:0000256" key="3">
    <source>
        <dbReference type="ARBA" id="ARBA00022603"/>
    </source>
</evidence>
<keyword evidence="5 6" id="KW-0949">S-adenosyl-L-methionine</keyword>
<dbReference type="PANTHER" id="PTHR31760">
    <property type="entry name" value="S-ADENOSYL-L-METHIONINE-DEPENDENT METHYLTRANSFERASES SUPERFAMILY PROTEIN"/>
    <property type="match status" value="1"/>
</dbReference>
<name>A0A9D1NQ44_9FIRM</name>
<dbReference type="SUPFAM" id="SSF53335">
    <property type="entry name" value="S-adenosyl-L-methionine-dependent methyltransferases"/>
    <property type="match status" value="1"/>
</dbReference>
<gene>
    <name evidence="6 7" type="primary">rsmG</name>
    <name evidence="7" type="ORF">IAD28_03550</name>
</gene>
<organism evidence="7 8">
    <name type="scientific">Candidatus Faeciplasma avium</name>
    <dbReference type="NCBI Taxonomy" id="2840798"/>
    <lineage>
        <taxon>Bacteria</taxon>
        <taxon>Bacillati</taxon>
        <taxon>Bacillota</taxon>
        <taxon>Clostridia</taxon>
        <taxon>Eubacteriales</taxon>
        <taxon>Oscillospiraceae</taxon>
        <taxon>Oscillospiraceae incertae sedis</taxon>
        <taxon>Candidatus Faeciplasma</taxon>
    </lineage>
</organism>
<dbReference type="PANTHER" id="PTHR31760:SF0">
    <property type="entry name" value="S-ADENOSYL-L-METHIONINE-DEPENDENT METHYLTRANSFERASES SUPERFAMILY PROTEIN"/>
    <property type="match status" value="1"/>
</dbReference>
<dbReference type="HAMAP" id="MF_00074">
    <property type="entry name" value="16SrRNA_methyltr_G"/>
    <property type="match status" value="1"/>
</dbReference>
<accession>A0A9D1NQ44</accession>
<evidence type="ECO:0000256" key="2">
    <source>
        <dbReference type="ARBA" id="ARBA00022552"/>
    </source>
</evidence>
<feature type="binding site" evidence="6">
    <location>
        <position position="88"/>
    </location>
    <ligand>
        <name>S-adenosyl-L-methionine</name>
        <dbReference type="ChEBI" id="CHEBI:59789"/>
    </ligand>
</feature>
<dbReference type="GO" id="GO:0005829">
    <property type="term" value="C:cytosol"/>
    <property type="evidence" value="ECO:0007669"/>
    <property type="project" value="TreeGrafter"/>
</dbReference>
<dbReference type="Pfam" id="PF02527">
    <property type="entry name" value="GidB"/>
    <property type="match status" value="1"/>
</dbReference>
<reference evidence="7" key="2">
    <citation type="journal article" date="2021" name="PeerJ">
        <title>Extensive microbial diversity within the chicken gut microbiome revealed by metagenomics and culture.</title>
        <authorList>
            <person name="Gilroy R."/>
            <person name="Ravi A."/>
            <person name="Getino M."/>
            <person name="Pursley I."/>
            <person name="Horton D.L."/>
            <person name="Alikhan N.F."/>
            <person name="Baker D."/>
            <person name="Gharbi K."/>
            <person name="Hall N."/>
            <person name="Watson M."/>
            <person name="Adriaenssens E.M."/>
            <person name="Foster-Nyarko E."/>
            <person name="Jarju S."/>
            <person name="Secka A."/>
            <person name="Antonio M."/>
            <person name="Oren A."/>
            <person name="Chaudhuri R.R."/>
            <person name="La Ragione R."/>
            <person name="Hildebrand F."/>
            <person name="Pallen M.J."/>
        </authorList>
    </citation>
    <scope>NUCLEOTIDE SEQUENCE</scope>
    <source>
        <strain evidence="7">1370</strain>
    </source>
</reference>
<comment type="caution">
    <text evidence="6">Lacks conserved residue(s) required for the propagation of feature annotation.</text>
</comment>
<comment type="function">
    <text evidence="6">Specifically methylates the N7 position of a guanine in 16S rRNA.</text>
</comment>
<dbReference type="NCBIfam" id="TIGR00138">
    <property type="entry name" value="rsmG_gidB"/>
    <property type="match status" value="1"/>
</dbReference>
<evidence type="ECO:0000256" key="4">
    <source>
        <dbReference type="ARBA" id="ARBA00022679"/>
    </source>
</evidence>
<feature type="binding site" evidence="6">
    <location>
        <begin position="133"/>
        <end position="134"/>
    </location>
    <ligand>
        <name>S-adenosyl-L-methionine</name>
        <dbReference type="ChEBI" id="CHEBI:59789"/>
    </ligand>
</feature>
<feature type="binding site" evidence="6">
    <location>
        <position position="151"/>
    </location>
    <ligand>
        <name>S-adenosyl-L-methionine</name>
        <dbReference type="ChEBI" id="CHEBI:59789"/>
    </ligand>
</feature>
<dbReference type="EC" id="2.1.1.-" evidence="6"/>
<keyword evidence="4 6" id="KW-0808">Transferase</keyword>
<dbReference type="PIRSF" id="PIRSF003078">
    <property type="entry name" value="GidB"/>
    <property type="match status" value="1"/>
</dbReference>
<dbReference type="InterPro" id="IPR029063">
    <property type="entry name" value="SAM-dependent_MTases_sf"/>
</dbReference>
<keyword evidence="1 6" id="KW-0963">Cytoplasm</keyword>
<dbReference type="InterPro" id="IPR003682">
    <property type="entry name" value="rRNA_ssu_MeTfrase_G"/>
</dbReference>
<reference evidence="7" key="1">
    <citation type="submission" date="2020-10" db="EMBL/GenBank/DDBJ databases">
        <authorList>
            <person name="Gilroy R."/>
        </authorList>
    </citation>
    <scope>NUCLEOTIDE SEQUENCE</scope>
    <source>
        <strain evidence="7">1370</strain>
    </source>
</reference>
<dbReference type="Proteomes" id="UP000823960">
    <property type="component" value="Unassembled WGS sequence"/>
</dbReference>
<protein>
    <recommendedName>
        <fullName evidence="6">Ribosomal RNA small subunit methyltransferase G</fullName>
        <ecNumber evidence="6">2.1.1.-</ecNumber>
    </recommendedName>
    <alternativeName>
        <fullName evidence="6">16S rRNA 7-methylguanosine methyltransferase</fullName>
        <shortName evidence="6">16S rRNA m7G methyltransferase</shortName>
    </alternativeName>
</protein>